<dbReference type="EMBL" id="JAUSUV010000020">
    <property type="protein sequence ID" value="MDQ0418890.1"/>
    <property type="molecule type" value="Genomic_DNA"/>
</dbReference>
<dbReference type="Proteomes" id="UP001238450">
    <property type="component" value="Unassembled WGS sequence"/>
</dbReference>
<evidence type="ECO:0000313" key="2">
    <source>
        <dbReference type="Proteomes" id="UP001238450"/>
    </source>
</evidence>
<proteinExistence type="predicted"/>
<evidence type="ECO:0000313" key="1">
    <source>
        <dbReference type="EMBL" id="MDQ0418890.1"/>
    </source>
</evidence>
<accession>A0AAJ1TQ16</accession>
<keyword evidence="2" id="KW-1185">Reference proteome</keyword>
<gene>
    <name evidence="1" type="ORF">J2Z48_003095</name>
</gene>
<name>A0AAJ1TQ16_9BACL</name>
<protein>
    <submittedName>
        <fullName evidence="1">Uncharacterized protein</fullName>
    </submittedName>
</protein>
<organism evidence="1 2">
    <name type="scientific">Croceifilum oryzae</name>
    <dbReference type="NCBI Taxonomy" id="1553429"/>
    <lineage>
        <taxon>Bacteria</taxon>
        <taxon>Bacillati</taxon>
        <taxon>Bacillota</taxon>
        <taxon>Bacilli</taxon>
        <taxon>Bacillales</taxon>
        <taxon>Thermoactinomycetaceae</taxon>
        <taxon>Croceifilum</taxon>
    </lineage>
</organism>
<sequence length="30" mass="3340">MLRPITVGQRAPSMLYLSNGVDQVSGYWTV</sequence>
<reference evidence="1 2" key="1">
    <citation type="submission" date="2023-07" db="EMBL/GenBank/DDBJ databases">
        <title>Genomic Encyclopedia of Type Strains, Phase IV (KMG-IV): sequencing the most valuable type-strain genomes for metagenomic binning, comparative biology and taxonomic classification.</title>
        <authorList>
            <person name="Goeker M."/>
        </authorList>
    </citation>
    <scope>NUCLEOTIDE SEQUENCE [LARGE SCALE GENOMIC DNA]</scope>
    <source>
        <strain evidence="1 2">DSM 46876</strain>
    </source>
</reference>
<comment type="caution">
    <text evidence="1">The sequence shown here is derived from an EMBL/GenBank/DDBJ whole genome shotgun (WGS) entry which is preliminary data.</text>
</comment>
<dbReference type="AlphaFoldDB" id="A0AAJ1TQ16"/>